<evidence type="ECO:0000313" key="2">
    <source>
        <dbReference type="Proteomes" id="UP000197138"/>
    </source>
</evidence>
<proteinExistence type="predicted"/>
<evidence type="ECO:0000313" key="1">
    <source>
        <dbReference type="EMBL" id="OWM71912.1"/>
    </source>
</evidence>
<dbReference type="Proteomes" id="UP000197138">
    <property type="component" value="Unassembled WGS sequence"/>
</dbReference>
<protein>
    <submittedName>
        <fullName evidence="1">Uncharacterized protein</fullName>
    </submittedName>
</protein>
<comment type="caution">
    <text evidence="1">The sequence shown here is derived from an EMBL/GenBank/DDBJ whole genome shotgun (WGS) entry which is preliminary data.</text>
</comment>
<dbReference type="AlphaFoldDB" id="A0A218WIQ9"/>
<gene>
    <name evidence="1" type="ORF">CDL15_Pgr017795</name>
</gene>
<name>A0A218WIQ9_PUNGR</name>
<sequence length="96" mass="10694">MHLAVPLVACMARANVQVSDYTISEGAQILVNKDQTTSFRRGSWDWTLTSRDRTSLRALAVWLEGREFSLACLCTSGLKNDPPNAQFTPQRLPLEA</sequence>
<organism evidence="1 2">
    <name type="scientific">Punica granatum</name>
    <name type="common">Pomegranate</name>
    <dbReference type="NCBI Taxonomy" id="22663"/>
    <lineage>
        <taxon>Eukaryota</taxon>
        <taxon>Viridiplantae</taxon>
        <taxon>Streptophyta</taxon>
        <taxon>Embryophyta</taxon>
        <taxon>Tracheophyta</taxon>
        <taxon>Spermatophyta</taxon>
        <taxon>Magnoliopsida</taxon>
        <taxon>eudicotyledons</taxon>
        <taxon>Gunneridae</taxon>
        <taxon>Pentapetalae</taxon>
        <taxon>rosids</taxon>
        <taxon>malvids</taxon>
        <taxon>Myrtales</taxon>
        <taxon>Lythraceae</taxon>
        <taxon>Punica</taxon>
    </lineage>
</organism>
<reference evidence="2" key="1">
    <citation type="journal article" date="2017" name="Plant J.">
        <title>The pomegranate (Punica granatum L.) genome and the genomics of punicalagin biosynthesis.</title>
        <authorList>
            <person name="Qin G."/>
            <person name="Xu C."/>
            <person name="Ming R."/>
            <person name="Tang H."/>
            <person name="Guyot R."/>
            <person name="Kramer E.M."/>
            <person name="Hu Y."/>
            <person name="Yi X."/>
            <person name="Qi Y."/>
            <person name="Xu X."/>
            <person name="Gao Z."/>
            <person name="Pan H."/>
            <person name="Jian J."/>
            <person name="Tian Y."/>
            <person name="Yue Z."/>
            <person name="Xu Y."/>
        </authorList>
    </citation>
    <scope>NUCLEOTIDE SEQUENCE [LARGE SCALE GENOMIC DNA]</scope>
    <source>
        <strain evidence="2">cv. Dabenzi</strain>
    </source>
</reference>
<dbReference type="EMBL" id="MTKT01004293">
    <property type="protein sequence ID" value="OWM71912.1"/>
    <property type="molecule type" value="Genomic_DNA"/>
</dbReference>
<accession>A0A218WIQ9</accession>